<dbReference type="InterPro" id="IPR000223">
    <property type="entry name" value="Pept_S26A_signal_pept_1"/>
</dbReference>
<dbReference type="InterPro" id="IPR019533">
    <property type="entry name" value="Peptidase_S26"/>
</dbReference>
<accession>A0ABQ1N0R9</accession>
<evidence type="ECO:0000256" key="1">
    <source>
        <dbReference type="ARBA" id="ARBA00009370"/>
    </source>
</evidence>
<evidence type="ECO:0000259" key="4">
    <source>
        <dbReference type="Pfam" id="PF10502"/>
    </source>
</evidence>
<dbReference type="Pfam" id="PF10502">
    <property type="entry name" value="Peptidase_S26"/>
    <property type="match status" value="1"/>
</dbReference>
<dbReference type="SUPFAM" id="SSF51306">
    <property type="entry name" value="LexA/Signal peptidase"/>
    <property type="match status" value="1"/>
</dbReference>
<evidence type="ECO:0000256" key="3">
    <source>
        <dbReference type="ARBA" id="ARBA00029906"/>
    </source>
</evidence>
<evidence type="ECO:0000313" key="6">
    <source>
        <dbReference type="Proteomes" id="UP000597338"/>
    </source>
</evidence>
<evidence type="ECO:0000256" key="2">
    <source>
        <dbReference type="ARBA" id="ARBA00019232"/>
    </source>
</evidence>
<organism evidence="5 6">
    <name type="scientific">Parapedobacter defluvii</name>
    <dbReference type="NCBI Taxonomy" id="2045106"/>
    <lineage>
        <taxon>Bacteria</taxon>
        <taxon>Pseudomonadati</taxon>
        <taxon>Bacteroidota</taxon>
        <taxon>Sphingobacteriia</taxon>
        <taxon>Sphingobacteriales</taxon>
        <taxon>Sphingobacteriaceae</taxon>
        <taxon>Parapedobacter</taxon>
    </lineage>
</organism>
<evidence type="ECO:0000313" key="5">
    <source>
        <dbReference type="EMBL" id="GGC49960.1"/>
    </source>
</evidence>
<protein>
    <recommendedName>
        <fullName evidence="2">Signal peptidase I</fullName>
    </recommendedName>
    <alternativeName>
        <fullName evidence="3">Leader peptidase I</fullName>
    </alternativeName>
</protein>
<dbReference type="PANTHER" id="PTHR43390:SF1">
    <property type="entry name" value="CHLOROPLAST PROCESSING PEPTIDASE"/>
    <property type="match status" value="1"/>
</dbReference>
<dbReference type="Gene3D" id="2.10.109.10">
    <property type="entry name" value="Umud Fragment, subunit A"/>
    <property type="match status" value="1"/>
</dbReference>
<feature type="domain" description="Peptidase S26" evidence="4">
    <location>
        <begin position="1"/>
        <end position="223"/>
    </location>
</feature>
<comment type="caution">
    <text evidence="5">The sequence shown here is derived from an EMBL/GenBank/DDBJ whole genome shotgun (WGS) entry which is preliminary data.</text>
</comment>
<dbReference type="EMBL" id="BMIK01000037">
    <property type="protein sequence ID" value="GGC49960.1"/>
    <property type="molecule type" value="Genomic_DNA"/>
</dbReference>
<dbReference type="CDD" id="cd06530">
    <property type="entry name" value="S26_SPase_I"/>
    <property type="match status" value="2"/>
</dbReference>
<dbReference type="Proteomes" id="UP000597338">
    <property type="component" value="Unassembled WGS sequence"/>
</dbReference>
<dbReference type="PANTHER" id="PTHR43390">
    <property type="entry name" value="SIGNAL PEPTIDASE I"/>
    <property type="match status" value="1"/>
</dbReference>
<proteinExistence type="inferred from homology"/>
<comment type="similarity">
    <text evidence="1">Belongs to the peptidase S26 family.</text>
</comment>
<keyword evidence="6" id="KW-1185">Reference proteome</keyword>
<sequence>MQPTILPGDHILINKLVPGPRMDWLCNTEIASVNRDNSYRISGYRPITHADVLVFNAPYHGSGKLAKNWEIYYIKRCMGIPGDTLSIVKGIYGIRNSEGSFEVTTPANKFIDTPMDNEKPGMFEALDWTLTSFGPVYIPRKEEMIRLDSINIHVYRNLIEYETGGQVSFSEGRCYLDGKPYPYHTFTQNYYFMAGDYAIDSQDSRYWGLLPEDHIVGKATYVWRSIDPDTKKYRFDRFLKPL</sequence>
<reference evidence="6" key="1">
    <citation type="journal article" date="2019" name="Int. J. Syst. Evol. Microbiol.">
        <title>The Global Catalogue of Microorganisms (GCM) 10K type strain sequencing project: providing services to taxonomists for standard genome sequencing and annotation.</title>
        <authorList>
            <consortium name="The Broad Institute Genomics Platform"/>
            <consortium name="The Broad Institute Genome Sequencing Center for Infectious Disease"/>
            <person name="Wu L."/>
            <person name="Ma J."/>
        </authorList>
    </citation>
    <scope>NUCLEOTIDE SEQUENCE [LARGE SCALE GENOMIC DNA]</scope>
    <source>
        <strain evidence="6">CGMCC 1.15342</strain>
    </source>
</reference>
<gene>
    <name evidence="5" type="ORF">GCM10011386_47800</name>
</gene>
<dbReference type="PRINTS" id="PR00727">
    <property type="entry name" value="LEADERPTASE"/>
</dbReference>
<name>A0ABQ1N0R9_9SPHI</name>
<dbReference type="InterPro" id="IPR036286">
    <property type="entry name" value="LexA/Signal_pep-like_sf"/>
</dbReference>